<sequence>MEDKSRELSAAYYKRKHHLLKKRLFFIFILTFSVLLLLLLSISESWALKILISRSFSSLGVGSVLFFTGLYLLVYNILLSRISLHICYHFENKKIPSFIIMLLFIVVYLIISFNAPEFKNIISLGVSKICIISLYFSFWVSQLSEARLKMRLTKIPSIFLVSWRSFFICKWVLIACWLLSSLGFALALVASHPIIKLEGWEGVILMLTYYFLFSFFVRNPNAHTHN</sequence>
<feature type="transmembrane region" description="Helical" evidence="1">
    <location>
        <begin position="55"/>
        <end position="74"/>
    </location>
</feature>
<feature type="transmembrane region" description="Helical" evidence="1">
    <location>
        <begin position="121"/>
        <end position="140"/>
    </location>
</feature>
<dbReference type="AlphaFoldDB" id="A0A833JB78"/>
<gene>
    <name evidence="2" type="ORF">GCL57_14135</name>
</gene>
<keyword evidence="1" id="KW-0472">Membrane</keyword>
<keyword evidence="3" id="KW-1185">Reference proteome</keyword>
<proteinExistence type="predicted"/>
<accession>A0A833JB78</accession>
<feature type="transmembrane region" description="Helical" evidence="1">
    <location>
        <begin position="161"/>
        <end position="187"/>
    </location>
</feature>
<dbReference type="Proteomes" id="UP000442694">
    <property type="component" value="Unassembled WGS sequence"/>
</dbReference>
<dbReference type="RefSeq" id="WP_152214007.1">
    <property type="nucleotide sequence ID" value="NZ_WFLN01000011.1"/>
</dbReference>
<evidence type="ECO:0000256" key="1">
    <source>
        <dbReference type="SAM" id="Phobius"/>
    </source>
</evidence>
<organism evidence="2 3">
    <name type="scientific">Fluviispira multicolorata</name>
    <dbReference type="NCBI Taxonomy" id="2654512"/>
    <lineage>
        <taxon>Bacteria</taxon>
        <taxon>Pseudomonadati</taxon>
        <taxon>Bdellovibrionota</taxon>
        <taxon>Oligoflexia</taxon>
        <taxon>Silvanigrellales</taxon>
        <taxon>Silvanigrellaceae</taxon>
        <taxon>Fluviispira</taxon>
    </lineage>
</organism>
<name>A0A833JB78_9BACT</name>
<evidence type="ECO:0000313" key="3">
    <source>
        <dbReference type="Proteomes" id="UP000442694"/>
    </source>
</evidence>
<comment type="caution">
    <text evidence="2">The sequence shown here is derived from an EMBL/GenBank/DDBJ whole genome shotgun (WGS) entry which is preliminary data.</text>
</comment>
<dbReference type="EMBL" id="WFLN01000011">
    <property type="protein sequence ID" value="KAB8027745.1"/>
    <property type="molecule type" value="Genomic_DNA"/>
</dbReference>
<feature type="transmembrane region" description="Helical" evidence="1">
    <location>
        <begin position="95"/>
        <end position="115"/>
    </location>
</feature>
<keyword evidence="1" id="KW-0812">Transmembrane</keyword>
<feature type="transmembrane region" description="Helical" evidence="1">
    <location>
        <begin position="199"/>
        <end position="217"/>
    </location>
</feature>
<evidence type="ECO:0000313" key="2">
    <source>
        <dbReference type="EMBL" id="KAB8027745.1"/>
    </source>
</evidence>
<feature type="transmembrane region" description="Helical" evidence="1">
    <location>
        <begin position="24"/>
        <end position="43"/>
    </location>
</feature>
<protein>
    <submittedName>
        <fullName evidence="2">Uncharacterized protein</fullName>
    </submittedName>
</protein>
<keyword evidence="1" id="KW-1133">Transmembrane helix</keyword>
<reference evidence="2 3" key="1">
    <citation type="submission" date="2019-10" db="EMBL/GenBank/DDBJ databases">
        <title>New genus of Silvanigrellaceae.</title>
        <authorList>
            <person name="Pitt A."/>
            <person name="Hahn M.W."/>
        </authorList>
    </citation>
    <scope>NUCLEOTIDE SEQUENCE [LARGE SCALE GENOMIC DNA]</scope>
    <source>
        <strain evidence="2 3">33A1-SZDP</strain>
    </source>
</reference>